<dbReference type="NCBIfam" id="TIGR01733">
    <property type="entry name" value="AA-adenyl-dom"/>
    <property type="match status" value="5"/>
</dbReference>
<dbReference type="SMART" id="SM00823">
    <property type="entry name" value="PKS_PP"/>
    <property type="match status" value="5"/>
</dbReference>
<dbReference type="InterPro" id="IPR025110">
    <property type="entry name" value="AMP-bd_C"/>
</dbReference>
<dbReference type="eggNOG" id="COG1020">
    <property type="taxonomic scope" value="Bacteria"/>
</dbReference>
<dbReference type="Gene3D" id="3.30.559.10">
    <property type="entry name" value="Chloramphenicol acetyltransferase-like domain"/>
    <property type="match status" value="5"/>
</dbReference>
<dbReference type="Pfam" id="PF00550">
    <property type="entry name" value="PP-binding"/>
    <property type="match status" value="5"/>
</dbReference>
<feature type="domain" description="Carrier" evidence="6">
    <location>
        <begin position="5280"/>
        <end position="5354"/>
    </location>
</feature>
<keyword evidence="8" id="KW-1185">Reference proteome</keyword>
<dbReference type="FunFam" id="1.10.1200.10:FF:000005">
    <property type="entry name" value="Nonribosomal peptide synthetase 1"/>
    <property type="match status" value="3"/>
</dbReference>
<dbReference type="InterPro" id="IPR010071">
    <property type="entry name" value="AA_adenyl_dom"/>
</dbReference>
<evidence type="ECO:0000313" key="8">
    <source>
        <dbReference type="Proteomes" id="UP000002218"/>
    </source>
</evidence>
<dbReference type="FunFam" id="3.30.300.30:FF:000010">
    <property type="entry name" value="Enterobactin synthetase component F"/>
    <property type="match status" value="1"/>
</dbReference>
<dbReference type="Pfam" id="PF00668">
    <property type="entry name" value="Condensation"/>
    <property type="match status" value="5"/>
</dbReference>
<dbReference type="GO" id="GO:0043041">
    <property type="term" value="P:amino acid activation for nonribosomal peptide biosynthetic process"/>
    <property type="evidence" value="ECO:0007669"/>
    <property type="project" value="TreeGrafter"/>
</dbReference>
<dbReference type="HOGENOM" id="CLU_222916_0_0_11"/>
<dbReference type="PROSITE" id="PS00455">
    <property type="entry name" value="AMP_BINDING"/>
    <property type="match status" value="4"/>
</dbReference>
<feature type="domain" description="Carrier" evidence="6">
    <location>
        <begin position="2082"/>
        <end position="2156"/>
    </location>
</feature>
<evidence type="ECO:0000256" key="4">
    <source>
        <dbReference type="ARBA" id="ARBA00022553"/>
    </source>
</evidence>
<dbReference type="PANTHER" id="PTHR45527:SF1">
    <property type="entry name" value="FATTY ACID SYNTHASE"/>
    <property type="match status" value="1"/>
</dbReference>
<dbReference type="SUPFAM" id="SSF56801">
    <property type="entry name" value="Acetyl-CoA synthetase-like"/>
    <property type="match status" value="5"/>
</dbReference>
<evidence type="ECO:0000256" key="3">
    <source>
        <dbReference type="ARBA" id="ARBA00022450"/>
    </source>
</evidence>
<dbReference type="Gene3D" id="3.30.300.30">
    <property type="match status" value="5"/>
</dbReference>
<dbReference type="GO" id="GO:0005737">
    <property type="term" value="C:cytoplasm"/>
    <property type="evidence" value="ECO:0007669"/>
    <property type="project" value="TreeGrafter"/>
</dbReference>
<dbReference type="NCBIfam" id="NF003417">
    <property type="entry name" value="PRK04813.1"/>
    <property type="match status" value="5"/>
</dbReference>
<dbReference type="GO" id="GO:0044550">
    <property type="term" value="P:secondary metabolite biosynthetic process"/>
    <property type="evidence" value="ECO:0007669"/>
    <property type="project" value="UniProtKB-ARBA"/>
</dbReference>
<dbReference type="GO" id="GO:0003824">
    <property type="term" value="F:catalytic activity"/>
    <property type="evidence" value="ECO:0007669"/>
    <property type="project" value="InterPro"/>
</dbReference>
<dbReference type="FunFam" id="3.40.50.980:FF:000002">
    <property type="entry name" value="Enterobactin synthetase component F"/>
    <property type="match status" value="1"/>
</dbReference>
<dbReference type="InterPro" id="IPR020845">
    <property type="entry name" value="AMP-binding_CS"/>
</dbReference>
<dbReference type="InterPro" id="IPR042099">
    <property type="entry name" value="ANL_N_sf"/>
</dbReference>
<dbReference type="SUPFAM" id="SSF47336">
    <property type="entry name" value="ACP-like"/>
    <property type="match status" value="5"/>
</dbReference>
<reference evidence="8" key="1">
    <citation type="submission" date="2009-09" db="EMBL/GenBank/DDBJ databases">
        <title>The complete genome of Nakamurella multipartita DSM 44233.</title>
        <authorList>
            <consortium name="US DOE Joint Genome Institute (JGI-PGF)"/>
            <person name="Lucas S."/>
            <person name="Copeland A."/>
            <person name="Lapidus A."/>
            <person name="Glavina del Rio T."/>
            <person name="Dalin E."/>
            <person name="Tice H."/>
            <person name="Bruce D."/>
            <person name="Goodwin L."/>
            <person name="Pitluck S."/>
            <person name="Kyrpides N."/>
            <person name="Mavromatis K."/>
            <person name="Ivanova N."/>
            <person name="Ovchinnikova G."/>
            <person name="Sims D."/>
            <person name="Meincke L."/>
            <person name="Brettin T."/>
            <person name="Detter J.C."/>
            <person name="Han C."/>
            <person name="Larimer F."/>
            <person name="Land M."/>
            <person name="Hauser L."/>
            <person name="Markowitz V."/>
            <person name="Cheng J.-F."/>
            <person name="Hugenholtz P."/>
            <person name="Woyke T."/>
            <person name="Wu D."/>
            <person name="Klenk H.-P."/>
            <person name="Eisen J.A."/>
        </authorList>
    </citation>
    <scope>NUCLEOTIDE SEQUENCE [LARGE SCALE GENOMIC DNA]</scope>
    <source>
        <strain evidence="8">ATCC 700099 / DSM 44233 / CIP 104796 / JCM 9543 / NBRC 105858 / Y-104</strain>
    </source>
</reference>
<dbReference type="Pfam" id="PF13193">
    <property type="entry name" value="AMP-binding_C"/>
    <property type="match status" value="4"/>
</dbReference>
<dbReference type="PROSITE" id="PS00012">
    <property type="entry name" value="PHOSPHOPANTETHEINE"/>
    <property type="match status" value="4"/>
</dbReference>
<dbReference type="STRING" id="479431.Namu_3873"/>
<dbReference type="Proteomes" id="UP000002218">
    <property type="component" value="Chromosome"/>
</dbReference>
<dbReference type="CDD" id="cd05930">
    <property type="entry name" value="A_NRPS"/>
    <property type="match status" value="2"/>
</dbReference>
<dbReference type="Gene3D" id="2.30.38.10">
    <property type="entry name" value="Luciferase, Domain 3"/>
    <property type="match status" value="1"/>
</dbReference>
<sequence length="5698" mass="608372">MTTGIIEPPAAGADDLAAVRARLLQRRLAGRAPGRREPTLPATRRGGPIPLSAGQRQMWFLSRLEPDSWEYAAPLVLRLTGALDRTRLRSAIDAVVARHEILRTRYRLVDHRPVQVIDPAGAAPFEFVEMTDPAGAVATATDLAYRFCGRPFDLAEQWPLRVQLIEIGPDDHLLTVLFHHIACDDWSVRVFLTDLRTAYLGRPLAELPVQWADYAAAEAERADETDLAFWRTELSDLAPLELPVDRPRPARRDWHGATETFAVPPAVAHRLAELARTTDTTPFMVLLTAFQVLLGRYTGRTDVPVGTVVSTRTRPEMQELIGYGINSLVLRGRWSGDPTFAELLTANRTRVGQAFAHVAMPFARLVDDLQPERDMSRTALFQVAFAMQESRAGVIELPGLAATAAGAPSPVARFDLTLQVEWDQDRPVAHLEYATALFDASTVRRMASHLQRLLAAVAADAQLAVSALPILGADELARLVPARAVVEAEPVPGCLHQLLRTQVAARPDAPAVLVDGEPGSRLSYAELNRRSNRLAHHLRGLGAGPESIVGVCLSRGPELVPALLGVLKADAAYLPLDPAQPSDRLTYMVGDARARIIVTTSDLRPRLGGLGPDVVVVLLDRLFWQDESAADPIVRARPDNLAYVIYTSGSTGRPKGVCVTHANVVRLLARGHELYDFSDQDVWPLFHSYAFDVSVWELWGALLFGGTLVVVPSAVTRSPEDFLDLLVRHRVTMLNQTPTAFRGLVALAGAGDPRIDELAVRAVVFAGEKLEFADLVPWVARRDLATTRLANMYGITETTVHSSYYPTRPQDLDAALGNPVGEPLADLRIYLLDPDGRPVPTGVPGEIHVGGPGVTRGYLNRPELTAARFVPDPFGAPGGRLYRSGDLAHRSPDGGLHFDGRIDDQVKIRGFRIELAEIQLALGAQPDVREAVVVVREPTPGDKRLVAYLVPDAGRRLDPERLRADLGRTLPEYMIPSAFVALASLPLTTNGKLDKRALPAPGRADMSTGAGFLAPRTDLERRLAQIWRDVLEVPAVGVDDSFFDLGGDSIRAVALAGAMSAAGLRVSVRDLFSYRTIGQLAGHLTGDAGEAGTAPDSRVEPFALIDAQDRDRLPPGVVDAYPVAQAQLGMLVSMLADEQRNPYHNVTSFRIRDARPVSAPALRAAAAEVTRRHEVLRTGFDLDSYSRPLQLVHATAQMPLQVHDLAGLDGAAVRDSLLAFQSAERARVFDVRSPALLRIAAHGGDDGCWWLSITECHPILEGWSHHSLLMELLGLYGQFRDGQPIEPYAAPGVRFADFVAAELAALDSPADQEYWRRVAAVPTFSLPDGWGAPPPAGDPLTESYVVAVPVHDLDPALRELARAAGASLKAVMLAAHLKVLSQLTAERTFTAGLVCDGRPEVTGADRVYGMYINTLPFVHDRTAGTWRELVAQVLAREIELWPHRRFPLPAIQRAVGADSLVDVYFNYQDFRQLDAGMIDHPATLDNSVTEFGLSVSSRGGHIHLTAHPQTLDRAHAQRILGMYRAVLEAMAADPDGDARAVRLPAEDRAAALQGLTTGPNPPVARTIPAAFAAQVARTPDAPAVHCGEHTLSYRALAALAADLSGRLARHGTGPERLVAICLDRGPALVPALLGVLGSGAAYLPIEPNLPTQRIAFLLADAAVDALVTDAANAAALAPLLPGRVLVVDPDAVIDPAGYPVPPVDPDALAYVMYTSGSTGAPKGVMATHANVLSFLAAAGERFGFGADDVWAAAHSFGFDVSVWEIFGALLVGGQVAVLPWSTVRSPEDLLDALVRYRVTVLDQTPSAFRGLVHLAAQDDPRIADLALRTVLLAGERPAPAELPPWTDRRGWHSPRLYNLYGITETTVESAAQQFEPVDVSSGLNRAGRPFAGIGMVVLDADGEPVPVGVPGEIHLAGHGLARGYLGRPDLTAARFVPNPFGPPGSRLYRSGDLGRLRPDGGLEVLGRIDDQVKIRGYRVEPGEIAAQLRRCPGVRDAVVTVHDGDVLMATVVPDPDHDSDRDGALEAATIVRWCADRLPDYLVPAAVVFRDALPLTATGKIDRAALGQPDRAAMPALRAALAPRTDVEARLVQVWREVLDLDEIGVEDSFFQLGGDSIRVLTLVTRMRAAGFPAAVRDVFEQQTVARLAELLTGRPAPVEIEPVAPFALLTDADRNRLPDGLTDAYPLSQVQLGMVVQTLTDGDVNAYQSVNSFLVENEEWSEPALRAAVAGLPTRHETLRTAIDLTGYSVPLQLVHATAAIPLRIVDLRGQDEAGQRRAVTEFVAEQGRELFDLTLAPLTRFTVHRLADDRWRLTFTQSHAITEGWSYHQMLMELLADYRDRRDGRVPTHPEPPAVRYADFIAAEQAALDSASDRAFWAELVADHPRLELPATWRPRQTAEPEMILGGVRLESVEAGLRALAVRARVPMKAVFLAAHLKVLSQLTAQDRFCTGLVWDTRPEAAGADRVLGMHLNTLPFKGQRPTGSWTDWVQRVFADELAAFAHRRLPLPAIQRQAGGAPLLNVIFTYLDFHVARGDAVDLDATIANSPTEFDLNVTTLGGLLGLSSTTRVIGRTDMDRLSAMYGAVLTAMAADPDGDAGAVHLPAGERDRLLHEWNPPVRLDQPALLHERFAAVAAARPDAIAVVCGTDRRTYAQVNAQANRLAHHLRSCGVGPDELVGVCLERGPELIPAVLGVLKSGAGYLPIDPATPADRRAFMLADSGARILITTGITADITADITTGPPAVDPAVTVIDLHADAAAIGAGPDSDPVTVSTPDNLIYAIYTSGSTGVPKGVLLTHANVDALFAATQDRVAMGADDVWTLFHSYAFDVSVWEMWGALRHGGTLVVVPADVARNPDAFLDLLVAERVSILSQTPSAFRSLVAAAADGDPRIDRLSLRAVVFGGERLDFAALLPWVRRVGLDRPALLNLYGITETTVHSSFHRLVAADFDTPEVSRVGLPLPGWSMHVLDPHGHPVPIGVPGEIHVGGPGLARGYLGRPQLTADRFGPDPFAAAPGGRLYRSGDIGRRLADGTIESLGRADDQVKIRGYRVELGEVAAALSALPEVADAVVLLIEQSLVGYLVPVAGADVVPADLRDRLRRSLPEYMVPAALVTVPAFPTTTNGKLDKAALPRPGFDALARRAPYVPPRTPLEERLAAGWAAALGLDRIGVQDSFFDVGGDSLRAVALVGALRAAGLNVDVRDVFVQQSIARLAAELERRATAAESIDGAQAVTPFTPVAPFALLDPADRDRLPADVVDAYPATQAQVGMAVQAQADPDHALYTIVSSFRIWDERPVEQPALARAVAELVERHEALRTSVQLTGYSVPLQLVHRTATVPVRVIDHPAAERPGIDPGTAGPDLAGFAAAERAAGVDLTVAPLLRVAAHQDRGAWWLTLTVSHLIVGGWDLNSLLADLVAGYRRCRAGRTVPVTVPAVRFADFVAAERQAVADPAEGAFWRTLLVDHPPLRLPEAWAEPITAGRPAPAARQVSVSYRDLDADLRTLAARCGTSVKAVLHAAHLAVMSGLTELPEFSVGLVADARPEQAGAERVLGMYINSLPFPHRRSDRTWADLVRAVFAAELAIWPHRRFPLGAITAAAGQSGQGPLLEVLFDFNDFHQVDEAVVDVEASLGDAATEFPLTVSTVGGLIHLATSGGRIGPAELDRLAGSYRGVLEAMVADPDGDAQATFLTPADHVRLTREWPRGAEVAPTEMTAPAAFARQVAATPAATAVTFAGGALSYADLDRRAARIAGGLTARGVAAGDMVGVLLDRGPDLVAALLGVWRVGAAFVPLDPAHPAGRLAEMLADVRAGLVIADRAVDLGVPVATVAELDRAAGTDPTGPAGKVDPDLPAYVIFTSGSTGRPKGVLTSHRNLWAYLHPWATDLATRGAGGAPLFSSPAVDFSMTVLWGPLCTGRVLALAPADLELADLGGWLAAAGPFGVVSLTPAHLQLLDEQLGAAAGAAVAGVYLVGGEALPTELAARWSTALGAGGLINEYGPTEITVANCAFALPPGDPDGRIPIGRPLPGTTAYVLDSRLQPVPAGVPGEIWVGGPGVALGYAGRPGLTADRFRPDPFGPPGARLYRTGDLGRWLPDGVLDCLGRADDQVKIRGHRIELGEIRAVLVAAGARDAAVLVRAGRLVAWVVGEVAPDELREQCRRRLPAPMIPAAFVPVDALPITPNGKLDRLALPDPDSAAGAASAPPVGAAERLVADVWTRRLGVEIGRDDDFFDRGGDSLSAVGVIGELRAAGYAVSVRDLFARRTVRALAAGLDPGVEPEPATVAPFALLEPADRAALPDGLTDAYPMSQVQLGMLAEMTAARGPAGRGAYHSVLAHRIADDGPLDPDALRAAVAVVLRRHDTLRTSFALSGFSVPLQLVQQHVELPVPVIDGRGLDAQVARERLEQYLAAERTALLDPARAPQLRLAAHLEDDRTWWLTISISHAITEGWSLRLLVEELLDAYQQRRAGDEVVLPDVPDVRYADFIAGELAALADPDDAAYWLGITADYPAARVPTGWQDPGPRAVTRAWVDLTGRGDRLRDFARTTGVPLKAVLHALHLKVLGQLTGDAAYASGLVCDARPEVAGADRLLGMFLNTVPFGHDRSTGSWRELARRVFDREVQLWPHRRFPVPAIQRAAGRRVVEILFNYQDLDRPAAGEPGSAPAPGTTTAVRTTVGEGATEFALSVIASPTAFDLQSESTVLGERSLARIAGMLDAAVDALLADPDGSSGRLCLPAGDHATPEPGVSAGIAADAPAPTGTLAQRFADQAAATPDAVAVRAGDRQLTYRELDRLANRLAHRLIELGAGPGTLVGVCLDRGPDLIPALLGVLKSGAAYLPLDPVQPPERLAYMLGDAGAPIVITHSAQRPLLPATIDGTVLLLDDEDLTDRPVTAPVTGCRADDLVYVIYTSGSTGRPKGVCLTHANVLRLIDTGQEHYGFDETDCWPLFHSFAFDVSVWEMWGALLHGGRLVVVPQSMLRSPGEFLDLLLEQRVTVLNQTPSAFRALVDLAAAGDPRIDRLALRTVVFAGEKLDMPMLAPWVARHGLGRVALINMYGITETTVHTTYHRITRADLTPGAANRIGRPLADLHIELIDSAGEPVPTGVIGEITVSGPGVARGYLGRPALTAERFEPDPHGPAGSRRYRSGDRARRRPDGTFEFCGRIDDQIKIRGFRVEPGEVRAAVISHPAVADALVVGHAGPAGPSLVAYVVPAAGQSAPTPADLRSYLLRRLPEYMVPGAYLTIAAFPLTPNGKLDRRALPVPELAVPARGAFVAPRTTAQRQLAEIFSRVLGVPDVGLHDRFFDLGGHSIAVVRVVAEANAVGLQPSLRMLYENRTLGELAAELEPVAAPPTALPTAPVDRPRPPARPVPSPLASMAEHRVPGVSIAMVTGGELTGCAGFGVVCAGGDPVRPETIFPVASVSKLVTAVGALQLVRRGVLDLDVDVNRYLTQWRIPGDEPVTLRQLLGHTSGLSAPEQADYPPGAAMPELVELLAGRPPVTSPPIGPELRPGAEFRAANSNYAVVQQVIAEATGLRFADLMREQVFAPLGMTHSSFEPPDPAATAWGHDAQGGRRPEPWRIRPDVGAAGLFSTASDLARVAIEIRRSALDLGPSLLGPELAGQMLRSVPGAFYGLGTLVDDSGGDVEYGHTGECTGFRALVFGRLRSGDAVVILTNGEAGNGVFQHLAAVLAE</sequence>
<dbReference type="Gene3D" id="3.40.50.980">
    <property type="match status" value="2"/>
</dbReference>
<dbReference type="FunCoup" id="C8XGT7">
    <property type="interactions" value="2"/>
</dbReference>
<evidence type="ECO:0000259" key="6">
    <source>
        <dbReference type="PROSITE" id="PS50075"/>
    </source>
</evidence>
<dbReference type="PROSITE" id="PS50075">
    <property type="entry name" value="CARRIER"/>
    <property type="match status" value="5"/>
</dbReference>
<dbReference type="FunFam" id="2.30.38.10:FF:000001">
    <property type="entry name" value="Non-ribosomal peptide synthetase PvdI"/>
    <property type="match status" value="1"/>
</dbReference>
<proteinExistence type="inferred from homology"/>
<keyword evidence="4" id="KW-0597">Phosphoprotein</keyword>
<dbReference type="CDD" id="cd19531">
    <property type="entry name" value="LCL_NRPS-like"/>
    <property type="match status" value="1"/>
</dbReference>
<dbReference type="InterPro" id="IPR045851">
    <property type="entry name" value="AMP-bd_C_sf"/>
</dbReference>
<feature type="domain" description="Carrier" evidence="6">
    <location>
        <begin position="4207"/>
        <end position="4280"/>
    </location>
</feature>
<dbReference type="GO" id="GO:0031177">
    <property type="term" value="F:phosphopantetheine binding"/>
    <property type="evidence" value="ECO:0007669"/>
    <property type="project" value="InterPro"/>
</dbReference>
<dbReference type="InParanoid" id="C8XGT7"/>
<protein>
    <submittedName>
        <fullName evidence="7">Amino acid adenylation domain protein</fullName>
    </submittedName>
</protein>
<dbReference type="FunFam" id="3.40.50.980:FF:000001">
    <property type="entry name" value="Non-ribosomal peptide synthetase"/>
    <property type="match status" value="3"/>
</dbReference>
<accession>C8XGT7</accession>
<dbReference type="InterPro" id="IPR023213">
    <property type="entry name" value="CAT-like_dom_sf"/>
</dbReference>
<dbReference type="Pfam" id="PF00501">
    <property type="entry name" value="AMP-binding"/>
    <property type="match status" value="5"/>
</dbReference>
<evidence type="ECO:0000256" key="5">
    <source>
        <dbReference type="SAM" id="MobiDB-lite"/>
    </source>
</evidence>
<gene>
    <name evidence="7" type="ordered locus">Namu_3873</name>
</gene>
<keyword evidence="3" id="KW-0596">Phosphopantetheine</keyword>
<feature type="region of interest" description="Disordered" evidence="5">
    <location>
        <begin position="5132"/>
        <end position="5157"/>
    </location>
</feature>
<dbReference type="Gene3D" id="1.10.1200.10">
    <property type="entry name" value="ACP-like"/>
    <property type="match status" value="5"/>
</dbReference>
<dbReference type="SUPFAM" id="SSF56601">
    <property type="entry name" value="beta-lactamase/transpeptidase-like"/>
    <property type="match status" value="1"/>
</dbReference>
<dbReference type="Pfam" id="PF00144">
    <property type="entry name" value="Beta-lactamase"/>
    <property type="match status" value="1"/>
</dbReference>
<dbReference type="Gene3D" id="3.30.559.30">
    <property type="entry name" value="Nonribosomal peptide synthetase, condensation domain"/>
    <property type="match status" value="5"/>
</dbReference>
<dbReference type="SUPFAM" id="SSF52777">
    <property type="entry name" value="CoA-dependent acyltransferases"/>
    <property type="match status" value="10"/>
</dbReference>
<dbReference type="Gene3D" id="3.40.50.12780">
    <property type="entry name" value="N-terminal domain of ligase-like"/>
    <property type="match status" value="4"/>
</dbReference>
<dbReference type="CDD" id="cd17643">
    <property type="entry name" value="A_NRPS_Cytc1-like"/>
    <property type="match status" value="3"/>
</dbReference>
<comment type="similarity">
    <text evidence="2">Belongs to the ATP-dependent AMP-binding enzyme family.</text>
</comment>
<comment type="cofactor">
    <cofactor evidence="1">
        <name>pantetheine 4'-phosphate</name>
        <dbReference type="ChEBI" id="CHEBI:47942"/>
    </cofactor>
</comment>
<dbReference type="FunFam" id="3.40.50.12780:FF:000012">
    <property type="entry name" value="Non-ribosomal peptide synthetase"/>
    <property type="match status" value="4"/>
</dbReference>
<dbReference type="InterPro" id="IPR001466">
    <property type="entry name" value="Beta-lactam-related"/>
</dbReference>
<dbReference type="PANTHER" id="PTHR45527">
    <property type="entry name" value="NONRIBOSOMAL PEPTIDE SYNTHETASE"/>
    <property type="match status" value="1"/>
</dbReference>
<dbReference type="eggNOG" id="COG1680">
    <property type="taxonomic scope" value="Bacteria"/>
</dbReference>
<dbReference type="EMBL" id="CP001737">
    <property type="protein sequence ID" value="ACV80168.1"/>
    <property type="molecule type" value="Genomic_DNA"/>
</dbReference>
<dbReference type="InterPro" id="IPR012338">
    <property type="entry name" value="Beta-lactam/transpept-like"/>
</dbReference>
<evidence type="ECO:0000256" key="2">
    <source>
        <dbReference type="ARBA" id="ARBA00006432"/>
    </source>
</evidence>
<dbReference type="InterPro" id="IPR000873">
    <property type="entry name" value="AMP-dep_synth/lig_dom"/>
</dbReference>
<feature type="domain" description="Carrier" evidence="6">
    <location>
        <begin position="3150"/>
        <end position="3224"/>
    </location>
</feature>
<evidence type="ECO:0000313" key="7">
    <source>
        <dbReference type="EMBL" id="ACV80168.1"/>
    </source>
</evidence>
<name>C8XGT7_NAKMY</name>
<dbReference type="InterPro" id="IPR020806">
    <property type="entry name" value="PKS_PP-bd"/>
</dbReference>
<dbReference type="Gene3D" id="3.40.710.10">
    <property type="entry name" value="DD-peptidase/beta-lactamase superfamily"/>
    <property type="match status" value="1"/>
</dbReference>
<evidence type="ECO:0000256" key="1">
    <source>
        <dbReference type="ARBA" id="ARBA00001957"/>
    </source>
</evidence>
<dbReference type="OrthoDB" id="5475787at2"/>
<feature type="domain" description="Carrier" evidence="6">
    <location>
        <begin position="1014"/>
        <end position="1088"/>
    </location>
</feature>
<dbReference type="GO" id="GO:0008610">
    <property type="term" value="P:lipid biosynthetic process"/>
    <property type="evidence" value="ECO:0007669"/>
    <property type="project" value="UniProtKB-ARBA"/>
</dbReference>
<organism evidence="7 8">
    <name type="scientific">Nakamurella multipartita (strain ATCC 700099 / DSM 44233 / CIP 104796 / JCM 9543 / NBRC 105858 / Y-104)</name>
    <name type="common">Microsphaera multipartita</name>
    <dbReference type="NCBI Taxonomy" id="479431"/>
    <lineage>
        <taxon>Bacteria</taxon>
        <taxon>Bacillati</taxon>
        <taxon>Actinomycetota</taxon>
        <taxon>Actinomycetes</taxon>
        <taxon>Nakamurellales</taxon>
        <taxon>Nakamurellaceae</taxon>
        <taxon>Nakamurella</taxon>
    </lineage>
</organism>
<dbReference type="KEGG" id="nml:Namu_3873"/>
<dbReference type="InterPro" id="IPR036736">
    <property type="entry name" value="ACP-like_sf"/>
</dbReference>
<dbReference type="InterPro" id="IPR001242">
    <property type="entry name" value="Condensation_dom"/>
</dbReference>
<dbReference type="RefSeq" id="WP_015748995.1">
    <property type="nucleotide sequence ID" value="NC_013235.1"/>
</dbReference>
<dbReference type="InterPro" id="IPR009081">
    <property type="entry name" value="PP-bd_ACP"/>
</dbReference>
<reference evidence="7 8" key="2">
    <citation type="journal article" date="2010" name="Stand. Genomic Sci.">
        <title>Complete genome sequence of Nakamurella multipartita type strain (Y-104).</title>
        <authorList>
            <person name="Tice H."/>
            <person name="Mayilraj S."/>
            <person name="Sims D."/>
            <person name="Lapidus A."/>
            <person name="Nolan M."/>
            <person name="Lucas S."/>
            <person name="Glavina Del Rio T."/>
            <person name="Copeland A."/>
            <person name="Cheng J.F."/>
            <person name="Meincke L."/>
            <person name="Bruce D."/>
            <person name="Goodwin L."/>
            <person name="Pitluck S."/>
            <person name="Ivanova N."/>
            <person name="Mavromatis K."/>
            <person name="Ovchinnikova G."/>
            <person name="Pati A."/>
            <person name="Chen A."/>
            <person name="Palaniappan K."/>
            <person name="Land M."/>
            <person name="Hauser L."/>
            <person name="Chang Y.J."/>
            <person name="Jeffries C.D."/>
            <person name="Detter J.C."/>
            <person name="Brettin T."/>
            <person name="Rohde M."/>
            <person name="Goker M."/>
            <person name="Bristow J."/>
            <person name="Eisen J.A."/>
            <person name="Markowitz V."/>
            <person name="Hugenholtz P."/>
            <person name="Kyrpides N.C."/>
            <person name="Klenk H.P."/>
            <person name="Chen F."/>
        </authorList>
    </citation>
    <scope>NUCLEOTIDE SEQUENCE [LARGE SCALE GENOMIC DNA]</scope>
    <source>
        <strain evidence="8">ATCC 700099 / DSM 44233 / CIP 104796 / JCM 9543 / NBRC 105858 / Y-104</strain>
    </source>
</reference>
<dbReference type="InterPro" id="IPR006162">
    <property type="entry name" value="Ppantetheine_attach_site"/>
</dbReference>